<dbReference type="HOGENOM" id="CLU_2509874_0_0_5"/>
<sequence length="85" mass="9484">MQRIGRARRGISRSCRLPRLHGASTRHKIRKRRVQTLVADRLRVCDVAGNILECARLRSKSGSCSVDSPVDTHPDSPSVPNARIQ</sequence>
<name>F2J421_POLGS</name>
<protein>
    <submittedName>
        <fullName evidence="2">Uncharacterized protein</fullName>
    </submittedName>
</protein>
<evidence type="ECO:0000313" key="2">
    <source>
        <dbReference type="EMBL" id="ADZ69948.1"/>
    </source>
</evidence>
<proteinExistence type="predicted"/>
<keyword evidence="3" id="KW-1185">Reference proteome</keyword>
<evidence type="ECO:0000313" key="3">
    <source>
        <dbReference type="Proteomes" id="UP000008130"/>
    </source>
</evidence>
<dbReference type="EMBL" id="CP002568">
    <property type="protein sequence ID" value="ADZ69948.1"/>
    <property type="molecule type" value="Genomic_DNA"/>
</dbReference>
<evidence type="ECO:0000256" key="1">
    <source>
        <dbReference type="SAM" id="MobiDB-lite"/>
    </source>
</evidence>
<reference evidence="2 3" key="1">
    <citation type="journal article" date="2011" name="J. Bacteriol.">
        <title>Complete genome sequence of Polymorphum gilvum SL003B-26A1T, a crude oil-degrading bacterium from oil-polluted saline soil.</title>
        <authorList>
            <person name="Li S.G."/>
            <person name="Tang Y.Q."/>
            <person name="Nie Y."/>
            <person name="Cai M."/>
            <person name="Wu X.L."/>
        </authorList>
    </citation>
    <scope>NUCLEOTIDE SEQUENCE [LARGE SCALE GENOMIC DNA]</scope>
    <source>
        <strain evidence="3">LMG 25793 / CGMCC 1.9160 / SL003B-26A1</strain>
    </source>
</reference>
<dbReference type="KEGG" id="pgv:SL003B_1519"/>
<accession>F2J421</accession>
<gene>
    <name evidence="2" type="ordered locus">SL003B_1519</name>
</gene>
<feature type="region of interest" description="Disordered" evidence="1">
    <location>
        <begin position="1"/>
        <end position="28"/>
    </location>
</feature>
<dbReference type="STRING" id="991905.SL003B_1519"/>
<dbReference type="AlphaFoldDB" id="F2J421"/>
<feature type="region of interest" description="Disordered" evidence="1">
    <location>
        <begin position="61"/>
        <end position="85"/>
    </location>
</feature>
<organism evidence="2 3">
    <name type="scientific">Polymorphum gilvum (strain LMG 25793 / CGMCC 1.9160 / SL003B-26A1)</name>
    <dbReference type="NCBI Taxonomy" id="991905"/>
    <lineage>
        <taxon>Bacteria</taxon>
        <taxon>Pseudomonadati</taxon>
        <taxon>Pseudomonadota</taxon>
        <taxon>Alphaproteobacteria</taxon>
        <taxon>Rhodobacterales</taxon>
        <taxon>Paracoccaceae</taxon>
        <taxon>Polymorphum</taxon>
    </lineage>
</organism>
<dbReference type="Proteomes" id="UP000008130">
    <property type="component" value="Chromosome"/>
</dbReference>